<dbReference type="InterPro" id="IPR014922">
    <property type="entry name" value="YdhG-like"/>
</dbReference>
<evidence type="ECO:0000313" key="3">
    <source>
        <dbReference type="Proteomes" id="UP000515928"/>
    </source>
</evidence>
<dbReference type="Proteomes" id="UP000515928">
    <property type="component" value="Chromosome"/>
</dbReference>
<protein>
    <submittedName>
        <fullName evidence="2">DUF1801 domain-containing protein</fullName>
    </submittedName>
</protein>
<gene>
    <name evidence="2" type="ORF">H9L01_06415</name>
</gene>
<reference evidence="2 3" key="1">
    <citation type="submission" date="2020-08" db="EMBL/GenBank/DDBJ databases">
        <title>Genome sequence of Erysipelothrix inopinata DSM 15511T.</title>
        <authorList>
            <person name="Hyun D.-W."/>
            <person name="Bae J.-W."/>
        </authorList>
    </citation>
    <scope>NUCLEOTIDE SEQUENCE [LARGE SCALE GENOMIC DNA]</scope>
    <source>
        <strain evidence="2 3">DSM 15511</strain>
    </source>
</reference>
<dbReference type="KEGG" id="eio:H9L01_06415"/>
<accession>A0A7G9RWN6</accession>
<organism evidence="2 3">
    <name type="scientific">Erysipelothrix inopinata</name>
    <dbReference type="NCBI Taxonomy" id="225084"/>
    <lineage>
        <taxon>Bacteria</taxon>
        <taxon>Bacillati</taxon>
        <taxon>Bacillota</taxon>
        <taxon>Erysipelotrichia</taxon>
        <taxon>Erysipelotrichales</taxon>
        <taxon>Erysipelotrichaceae</taxon>
        <taxon>Erysipelothrix</taxon>
    </lineage>
</organism>
<evidence type="ECO:0000313" key="2">
    <source>
        <dbReference type="EMBL" id="QNN60011.1"/>
    </source>
</evidence>
<sequence>MNTDNFDILANYEEPYHSYLVQIRALIYTIAAENKDIGEITESLKWGQPTYSTLKSKSGTPIRMDRLNDQVAIYFHCQTSLIENFRELFPNDLQFLNNRAILLNPLEPLPLNEIRFCLSSALLYHKQNIKKHGL</sequence>
<evidence type="ECO:0000259" key="1">
    <source>
        <dbReference type="Pfam" id="PF08818"/>
    </source>
</evidence>
<proteinExistence type="predicted"/>
<feature type="domain" description="YdhG-like" evidence="1">
    <location>
        <begin position="21"/>
        <end position="121"/>
    </location>
</feature>
<dbReference type="SUPFAM" id="SSF159888">
    <property type="entry name" value="YdhG-like"/>
    <property type="match status" value="1"/>
</dbReference>
<dbReference type="RefSeq" id="WP_187533144.1">
    <property type="nucleotide sequence ID" value="NZ_CBCSHU010000002.1"/>
</dbReference>
<dbReference type="AlphaFoldDB" id="A0A7G9RWN6"/>
<name>A0A7G9RWN6_9FIRM</name>
<keyword evidence="3" id="KW-1185">Reference proteome</keyword>
<dbReference type="EMBL" id="CP060715">
    <property type="protein sequence ID" value="QNN60011.1"/>
    <property type="molecule type" value="Genomic_DNA"/>
</dbReference>
<dbReference type="Pfam" id="PF08818">
    <property type="entry name" value="DUF1801"/>
    <property type="match status" value="1"/>
</dbReference>